<evidence type="ECO:0000259" key="2">
    <source>
        <dbReference type="Pfam" id="PF02518"/>
    </source>
</evidence>
<dbReference type="InterPro" id="IPR036890">
    <property type="entry name" value="HATPase_C_sf"/>
</dbReference>
<dbReference type="Proteomes" id="UP001596287">
    <property type="component" value="Unassembled WGS sequence"/>
</dbReference>
<dbReference type="Gene3D" id="3.30.565.10">
    <property type="entry name" value="Histidine kinase-like ATPase, C-terminal domain"/>
    <property type="match status" value="2"/>
</dbReference>
<keyword evidence="3" id="KW-0547">Nucleotide-binding</keyword>
<protein>
    <submittedName>
        <fullName evidence="3">ATP-binding protein</fullName>
    </submittedName>
</protein>
<reference evidence="4" key="1">
    <citation type="journal article" date="2019" name="Int. J. Syst. Evol. Microbiol.">
        <title>The Global Catalogue of Microorganisms (GCM) 10K type strain sequencing project: providing services to taxonomists for standard genome sequencing and annotation.</title>
        <authorList>
            <consortium name="The Broad Institute Genomics Platform"/>
            <consortium name="The Broad Institute Genome Sequencing Center for Infectious Disease"/>
            <person name="Wu L."/>
            <person name="Ma J."/>
        </authorList>
    </citation>
    <scope>NUCLEOTIDE SEQUENCE [LARGE SCALE GENOMIC DNA]</scope>
    <source>
        <strain evidence="4">CCUG 49679</strain>
    </source>
</reference>
<proteinExistence type="predicted"/>
<sequence>MEENKNLHFKTNIQLKSIIGKDLINDDNIAILELVKNSFDADAKKVEVQYFNLKNNDDKKVLSFSDLTSRLIIKDTGVGMNLDDIQNKWLNIAYSEKKTNNRQHNRMMAGAKGVGRFSCDRLGEYLNLYTKKKNTNHYLLLKIDWKKFEIDDNTAEIQSIELELETLSKEDLILRNIEAFEHGVLLEIIKLRSNWVYEIKDSKGTYWNTDKLTELKKYLEKLINPNQAFENNDFGIYLDAPEFIVENIAKDSSDKFIGKVENTIFDKLDFKATSIESRIIDNGTVIYTELKDKGQTVFWIKEKNVFFPEIKDIKVILYYLNPYTKAFFTKQMGIRSVDYGSIYVFLNGFRVPPYGESGDDWLNLEQRKSQGYNRFLSQRELVGRIEILDHENAFKVISSREGIVKNESYKKLTETKAGYFFKIFRRLEKYVVDGLDWDSIPEEDRNKISEIEKKIISGETNEDDLKYREDDVTKKRRVYESIHSIIAAKADSVIELYINENLILDKINEERLNAEREFEQLISDFENKKIDGDILNRILQRKATTNKDLEKQINDLSRYNTSDATTKAIAELQSYKEIIESQTSIIEDLKRQLENIKLQKEEAEKTADSYKEKVTKAERDLSIEKEKNLYLLATRRTLSPDADGLIHTIKINNIDIRDGIENIIDDLTENDFEIQDLIKRLGFLKISAERSLKMAEFVTRADLKEDIETKEVDIVKYIDEYIELYGDTFSDKLKFNFVTNGAHLIKNLSVLNMSIIIDNLLSNSVKWGANIIKLEFEKINNRQMVLYISDNGKGLSDKFEPDPKRIFELSVRDIPPTGLSGSGIGLYYTKNLLNEMGSEIEFIGNNISLSGATFKITFNSL</sequence>
<organism evidence="3 4">
    <name type="scientific">Flavobacterium qiangtangense</name>
    <dbReference type="NCBI Taxonomy" id="1442595"/>
    <lineage>
        <taxon>Bacteria</taxon>
        <taxon>Pseudomonadati</taxon>
        <taxon>Bacteroidota</taxon>
        <taxon>Flavobacteriia</taxon>
        <taxon>Flavobacteriales</taxon>
        <taxon>Flavobacteriaceae</taxon>
        <taxon>Flavobacterium</taxon>
    </lineage>
</organism>
<dbReference type="Pfam" id="PF13589">
    <property type="entry name" value="HATPase_c_3"/>
    <property type="match status" value="1"/>
</dbReference>
<dbReference type="SUPFAM" id="SSF55874">
    <property type="entry name" value="ATPase domain of HSP90 chaperone/DNA topoisomerase II/histidine kinase"/>
    <property type="match status" value="2"/>
</dbReference>
<dbReference type="RefSeq" id="WP_379790343.1">
    <property type="nucleotide sequence ID" value="NZ_JBHSQB010000004.1"/>
</dbReference>
<dbReference type="GO" id="GO:0005524">
    <property type="term" value="F:ATP binding"/>
    <property type="evidence" value="ECO:0007669"/>
    <property type="project" value="UniProtKB-KW"/>
</dbReference>
<feature type="domain" description="Histidine kinase/HSP90-like ATPase" evidence="2">
    <location>
        <begin position="755"/>
        <end position="858"/>
    </location>
</feature>
<keyword evidence="3" id="KW-0067">ATP-binding</keyword>
<dbReference type="EMBL" id="JBHSQB010000004">
    <property type="protein sequence ID" value="MFC6095688.1"/>
    <property type="molecule type" value="Genomic_DNA"/>
</dbReference>
<evidence type="ECO:0000313" key="4">
    <source>
        <dbReference type="Proteomes" id="UP001596287"/>
    </source>
</evidence>
<gene>
    <name evidence="3" type="ORF">ACFPVY_03435</name>
</gene>
<accession>A0ABW1PKT9</accession>
<evidence type="ECO:0000313" key="3">
    <source>
        <dbReference type="EMBL" id="MFC6095688.1"/>
    </source>
</evidence>
<evidence type="ECO:0000256" key="1">
    <source>
        <dbReference type="SAM" id="Coils"/>
    </source>
</evidence>
<name>A0ABW1PKT9_9FLAO</name>
<dbReference type="InterPro" id="IPR003594">
    <property type="entry name" value="HATPase_dom"/>
</dbReference>
<keyword evidence="4" id="KW-1185">Reference proteome</keyword>
<comment type="caution">
    <text evidence="3">The sequence shown here is derived from an EMBL/GenBank/DDBJ whole genome shotgun (WGS) entry which is preliminary data.</text>
</comment>
<feature type="coiled-coil region" evidence="1">
    <location>
        <begin position="572"/>
        <end position="627"/>
    </location>
</feature>
<dbReference type="Pfam" id="PF02518">
    <property type="entry name" value="HATPase_c"/>
    <property type="match status" value="1"/>
</dbReference>
<keyword evidence="1" id="KW-0175">Coiled coil</keyword>